<dbReference type="OrthoDB" id="675134at2759"/>
<dbReference type="Proteomes" id="UP000275267">
    <property type="component" value="Unassembled WGS sequence"/>
</dbReference>
<dbReference type="AlphaFoldDB" id="A0A3L6SYP7"/>
<protein>
    <submittedName>
        <fullName evidence="1">Uncharacterized protein</fullName>
    </submittedName>
</protein>
<evidence type="ECO:0000313" key="1">
    <source>
        <dbReference type="EMBL" id="RLN28578.1"/>
    </source>
</evidence>
<name>A0A3L6SYP7_PANMI</name>
<accession>A0A3L6SYP7</accession>
<dbReference type="PANTHER" id="PTHR34303:SF8">
    <property type="entry name" value="OS09G0372600 PROTEIN"/>
    <property type="match status" value="1"/>
</dbReference>
<keyword evidence="2" id="KW-1185">Reference proteome</keyword>
<reference evidence="2" key="1">
    <citation type="journal article" date="2019" name="Nat. Commun.">
        <title>The genome of broomcorn millet.</title>
        <authorList>
            <person name="Zou C."/>
            <person name="Miki D."/>
            <person name="Li D."/>
            <person name="Tang Q."/>
            <person name="Xiao L."/>
            <person name="Rajput S."/>
            <person name="Deng P."/>
            <person name="Jia W."/>
            <person name="Huang R."/>
            <person name="Zhang M."/>
            <person name="Sun Y."/>
            <person name="Hu J."/>
            <person name="Fu X."/>
            <person name="Schnable P.S."/>
            <person name="Li F."/>
            <person name="Zhang H."/>
            <person name="Feng B."/>
            <person name="Zhu X."/>
            <person name="Liu R."/>
            <person name="Schnable J.C."/>
            <person name="Zhu J.-K."/>
            <person name="Zhang H."/>
        </authorList>
    </citation>
    <scope>NUCLEOTIDE SEQUENCE [LARGE SCALE GENOMIC DNA]</scope>
</reference>
<sequence>MTPFLPSARAPPTSTCPPVTLSRFSHLAFAVVDPPTTAPAQVVRDALVGEGVTLVHPDDTPNSHYFEHEAFVTVAIKDYSLEHWNRERIVSSAGPYANPYSADPVCVQGVDFSIVILTVKAKGVADIPFEEYFKNHCGVGSLARLEIVDVKLL</sequence>
<comment type="caution">
    <text evidence="1">The sequence shown here is derived from an EMBL/GenBank/DDBJ whole genome shotgun (WGS) entry which is preliminary data.</text>
</comment>
<dbReference type="PANTHER" id="PTHR34303">
    <property type="entry name" value="OS01G0890400 PROTEIN-RELATED"/>
    <property type="match status" value="1"/>
</dbReference>
<gene>
    <name evidence="1" type="ORF">C2845_PM05G19200</name>
</gene>
<evidence type="ECO:0000313" key="2">
    <source>
        <dbReference type="Proteomes" id="UP000275267"/>
    </source>
</evidence>
<organism evidence="1 2">
    <name type="scientific">Panicum miliaceum</name>
    <name type="common">Proso millet</name>
    <name type="synonym">Broomcorn millet</name>
    <dbReference type="NCBI Taxonomy" id="4540"/>
    <lineage>
        <taxon>Eukaryota</taxon>
        <taxon>Viridiplantae</taxon>
        <taxon>Streptophyta</taxon>
        <taxon>Embryophyta</taxon>
        <taxon>Tracheophyta</taxon>
        <taxon>Spermatophyta</taxon>
        <taxon>Magnoliopsida</taxon>
        <taxon>Liliopsida</taxon>
        <taxon>Poales</taxon>
        <taxon>Poaceae</taxon>
        <taxon>PACMAD clade</taxon>
        <taxon>Panicoideae</taxon>
        <taxon>Panicodae</taxon>
        <taxon>Paniceae</taxon>
        <taxon>Panicinae</taxon>
        <taxon>Panicum</taxon>
        <taxon>Panicum sect. Panicum</taxon>
    </lineage>
</organism>
<dbReference type="EMBL" id="PQIB02000003">
    <property type="protein sequence ID" value="RLN28578.1"/>
    <property type="molecule type" value="Genomic_DNA"/>
</dbReference>
<proteinExistence type="predicted"/>